<feature type="binding site" evidence="8">
    <location>
        <position position="44"/>
    </location>
    <ligand>
        <name>[4Fe-4S] cluster</name>
        <dbReference type="ChEBI" id="CHEBI:49883"/>
        <note>4Fe-4S-S-AdoMet</note>
    </ligand>
</feature>
<dbReference type="Gene3D" id="3.20.20.70">
    <property type="entry name" value="Aldolase class I"/>
    <property type="match status" value="1"/>
</dbReference>
<keyword evidence="1 8" id="KW-0004">4Fe-4S</keyword>
<dbReference type="Pfam" id="PF04055">
    <property type="entry name" value="Radical_SAM"/>
    <property type="match status" value="1"/>
</dbReference>
<keyword evidence="5 8" id="KW-0408">Iron</keyword>
<dbReference type="EC" id="4.3.99.3" evidence="8"/>
<keyword evidence="4 8" id="KW-0460">Magnesium</keyword>
<sequence>MPCVLPPIAMLDHLELPVNEIFYSLQGEGAQVGLPMVFIRLSSCNLRCSYCDTDFSSFTPMSLEAIVAELASFPTHNILWTGGEPTLHLTEEVVGFFHQKGYRQSIETNGTRPVPRGIDYITCSAKPESFPHLWENFPHGVDEWRFPFGASAPLPPAIESLPPARTYCLSPIYEPGEAILQPPHALEECIEYIKQHPTWRLSIQLHKIIGIQ</sequence>
<evidence type="ECO:0000256" key="2">
    <source>
        <dbReference type="ARBA" id="ARBA00022691"/>
    </source>
</evidence>
<comment type="cofactor">
    <cofactor evidence="8">
        <name>[4Fe-4S] cluster</name>
        <dbReference type="ChEBI" id="CHEBI:49883"/>
    </cofactor>
    <text evidence="8">Binds 1 [4Fe-4S] cluster. The cluster is coordinated with 3 cysteines and an exchangeable S-adenosyl-L-methionine.</text>
</comment>
<evidence type="ECO:0000256" key="5">
    <source>
        <dbReference type="ARBA" id="ARBA00023004"/>
    </source>
</evidence>
<dbReference type="eggNOG" id="COG0602">
    <property type="taxonomic scope" value="Bacteria"/>
</dbReference>
<reference evidence="10 11" key="1">
    <citation type="submission" date="2009-04" db="EMBL/GenBank/DDBJ databases">
        <authorList>
            <person name="Sebastian Y."/>
            <person name="Madupu R."/>
            <person name="Durkin A.S."/>
            <person name="Torralba M."/>
            <person name="Methe B."/>
            <person name="Sutton G.G."/>
            <person name="Strausberg R.L."/>
            <person name="Nelson K.E."/>
        </authorList>
    </citation>
    <scope>NUCLEOTIDE SEQUENCE [LARGE SCALE GENOMIC DNA]</scope>
    <source>
        <strain evidence="11">ATCC 35406 / DSM 24491 / JCM 8526 / CCUG 16442 / BCRC 14492 / NCTC 13058 / HG 370</strain>
    </source>
</reference>
<dbReference type="Proteomes" id="UP000004295">
    <property type="component" value="Unassembled WGS sequence"/>
</dbReference>
<feature type="binding site" evidence="8">
    <location>
        <position position="81"/>
    </location>
    <ligand>
        <name>substrate</name>
    </ligand>
</feature>
<protein>
    <recommendedName>
        <fullName evidence="8">7-carboxy-7-deazaguanine synthase</fullName>
        <shortName evidence="8">CDG synthase</shortName>
        <ecNumber evidence="8">4.3.99.3</ecNumber>
    </recommendedName>
    <alternativeName>
        <fullName evidence="8">Queuosine biosynthesis protein QueE</fullName>
    </alternativeName>
</protein>
<comment type="catalytic activity">
    <reaction evidence="8">
        <text>6-carboxy-5,6,7,8-tetrahydropterin + H(+) = 7-carboxy-7-carbaguanine + NH4(+)</text>
        <dbReference type="Rhea" id="RHEA:27974"/>
        <dbReference type="ChEBI" id="CHEBI:15378"/>
        <dbReference type="ChEBI" id="CHEBI:28938"/>
        <dbReference type="ChEBI" id="CHEBI:61032"/>
        <dbReference type="ChEBI" id="CHEBI:61036"/>
        <dbReference type="EC" id="4.3.99.3"/>
    </reaction>
</comment>
<comment type="subunit">
    <text evidence="8">Homodimer.</text>
</comment>
<dbReference type="HAMAP" id="MF_00917">
    <property type="entry name" value="QueE"/>
    <property type="match status" value="1"/>
</dbReference>
<dbReference type="EMBL" id="ACNN01000035">
    <property type="protein sequence ID" value="EEN82063.1"/>
    <property type="molecule type" value="Genomic_DNA"/>
</dbReference>
<organism evidence="10 11">
    <name type="scientific">Porphyromonas endodontalis (strain ATCC 35406 / DSM 24491 / JCM 8526 / CCUG 16442 / BCRC 14492 / NCTC 13058 / HG 370)</name>
    <name type="common">Bacteroides endodontalis</name>
    <dbReference type="NCBI Taxonomy" id="553175"/>
    <lineage>
        <taxon>Bacteria</taxon>
        <taxon>Pseudomonadati</taxon>
        <taxon>Bacteroidota</taxon>
        <taxon>Bacteroidia</taxon>
        <taxon>Bacteroidales</taxon>
        <taxon>Porphyromonadaceae</taxon>
        <taxon>Porphyromonas</taxon>
    </lineage>
</organism>
<dbReference type="InterPro" id="IPR007197">
    <property type="entry name" value="rSAM"/>
</dbReference>
<feature type="binding site" evidence="8">
    <location>
        <begin position="124"/>
        <end position="126"/>
    </location>
    <ligand>
        <name>S-adenosyl-L-methionine</name>
        <dbReference type="ChEBI" id="CHEBI:59789"/>
    </ligand>
</feature>
<dbReference type="STRING" id="553175.POREN0001_1985"/>
<keyword evidence="3 8" id="KW-0479">Metal-binding</keyword>
<comment type="caution">
    <text evidence="8">Lacks conserved residue(s) required for the propagation of feature annotation.</text>
</comment>
<dbReference type="GO" id="GO:0051539">
    <property type="term" value="F:4 iron, 4 sulfur cluster binding"/>
    <property type="evidence" value="ECO:0007669"/>
    <property type="project" value="UniProtKB-UniRule"/>
</dbReference>
<feature type="binding site" evidence="8">
    <location>
        <begin position="50"/>
        <end position="52"/>
    </location>
    <ligand>
        <name>S-adenosyl-L-methionine</name>
        <dbReference type="ChEBI" id="CHEBI:59789"/>
    </ligand>
</feature>
<feature type="binding site" evidence="8">
    <location>
        <position position="83"/>
    </location>
    <ligand>
        <name>S-adenosyl-L-methionine</name>
        <dbReference type="ChEBI" id="CHEBI:59789"/>
    </ligand>
</feature>
<dbReference type="PANTHER" id="PTHR42836:SF1">
    <property type="entry name" value="7-CARBOXY-7-DEAZAGUANINE SYNTHASE"/>
    <property type="match status" value="1"/>
</dbReference>
<feature type="binding site" evidence="8">
    <location>
        <position position="53"/>
    </location>
    <ligand>
        <name>Mg(2+)</name>
        <dbReference type="ChEBI" id="CHEBI:18420"/>
    </ligand>
</feature>
<dbReference type="GO" id="GO:0016840">
    <property type="term" value="F:carbon-nitrogen lyase activity"/>
    <property type="evidence" value="ECO:0007669"/>
    <property type="project" value="UniProtKB-UniRule"/>
</dbReference>
<feature type="binding site" evidence="8">
    <location>
        <position position="51"/>
    </location>
    <ligand>
        <name>[4Fe-4S] cluster</name>
        <dbReference type="ChEBI" id="CHEBI:49883"/>
        <note>4Fe-4S-S-AdoMet</note>
    </ligand>
</feature>
<dbReference type="InterPro" id="IPR058240">
    <property type="entry name" value="rSAM_sf"/>
</dbReference>
<gene>
    <name evidence="8" type="primary">queE</name>
    <name evidence="10" type="ORF">POREN0001_1985</name>
</gene>
<dbReference type="InterPro" id="IPR013785">
    <property type="entry name" value="Aldolase_TIM"/>
</dbReference>
<feature type="binding site" evidence="8">
    <location>
        <begin position="25"/>
        <end position="27"/>
    </location>
    <ligand>
        <name>substrate</name>
    </ligand>
</feature>
<comment type="cofactor">
    <cofactor evidence="8">
        <name>Mg(2+)</name>
        <dbReference type="ChEBI" id="CHEBI:18420"/>
    </cofactor>
</comment>
<evidence type="ECO:0000313" key="11">
    <source>
        <dbReference type="Proteomes" id="UP000004295"/>
    </source>
</evidence>
<comment type="caution">
    <text evidence="10">The sequence shown here is derived from an EMBL/GenBank/DDBJ whole genome shotgun (WGS) entry which is preliminary data.</text>
</comment>
<evidence type="ECO:0000256" key="4">
    <source>
        <dbReference type="ARBA" id="ARBA00022842"/>
    </source>
</evidence>
<dbReference type="AlphaFoldDB" id="C3JCW4"/>
<comment type="pathway">
    <text evidence="8">Purine metabolism; 7-cyano-7-deazaguanine biosynthesis.</text>
</comment>
<evidence type="ECO:0000256" key="1">
    <source>
        <dbReference type="ARBA" id="ARBA00022485"/>
    </source>
</evidence>
<keyword evidence="11" id="KW-1185">Reference proteome</keyword>
<dbReference type="InterPro" id="IPR024924">
    <property type="entry name" value="7-CO-7-deazaguanine_synth-like"/>
</dbReference>
<keyword evidence="7 8" id="KW-0456">Lyase</keyword>
<comment type="similarity">
    <text evidence="8">Belongs to the radical SAM superfamily. 7-carboxy-7-deazaguanine synthase family.</text>
</comment>
<dbReference type="GO" id="GO:1904047">
    <property type="term" value="F:S-adenosyl-L-methionine binding"/>
    <property type="evidence" value="ECO:0007669"/>
    <property type="project" value="UniProtKB-UniRule"/>
</dbReference>
<name>C3JCW4_POREA</name>
<dbReference type="PANTHER" id="PTHR42836">
    <property type="entry name" value="7-CARBOXY-7-DEAZAGUANINE SYNTHASE"/>
    <property type="match status" value="1"/>
</dbReference>
<feature type="binding site" evidence="8">
    <location>
        <position position="40"/>
    </location>
    <ligand>
        <name>substrate</name>
    </ligand>
</feature>
<comment type="function">
    <text evidence="8">Catalyzes the complex heterocyclic radical-mediated conversion of 6-carboxy-5,6,7,8-tetrahydropterin (CPH4) to 7-carboxy-7-deazaguanine (CDG), a step common to the biosynthetic pathways of all 7-deazapurine-containing compounds.</text>
</comment>
<keyword evidence="8" id="KW-0671">Queuosine biosynthesis</keyword>
<feature type="domain" description="Radical SAM core" evidence="9">
    <location>
        <begin position="31"/>
        <end position="212"/>
    </location>
</feature>
<evidence type="ECO:0000313" key="10">
    <source>
        <dbReference type="EMBL" id="EEN82063.1"/>
    </source>
</evidence>
<comment type="cofactor">
    <cofactor evidence="8">
        <name>S-adenosyl-L-methionine</name>
        <dbReference type="ChEBI" id="CHEBI:59789"/>
    </cofactor>
    <text evidence="8">Binds 1 S-adenosyl-L-methionine per subunit.</text>
</comment>
<accession>C3JCW4</accession>
<evidence type="ECO:0000259" key="9">
    <source>
        <dbReference type="PROSITE" id="PS51918"/>
    </source>
</evidence>
<keyword evidence="6 8" id="KW-0411">Iron-sulfur</keyword>
<dbReference type="SFLD" id="SFLDS00029">
    <property type="entry name" value="Radical_SAM"/>
    <property type="match status" value="1"/>
</dbReference>
<dbReference type="GO" id="GO:0008616">
    <property type="term" value="P:tRNA queuosine(34) biosynthetic process"/>
    <property type="evidence" value="ECO:0007669"/>
    <property type="project" value="UniProtKB-UniRule"/>
</dbReference>
<evidence type="ECO:0000256" key="6">
    <source>
        <dbReference type="ARBA" id="ARBA00023014"/>
    </source>
</evidence>
<dbReference type="SUPFAM" id="SSF102114">
    <property type="entry name" value="Radical SAM enzymes"/>
    <property type="match status" value="1"/>
</dbReference>
<feature type="binding site" evidence="8">
    <location>
        <position position="48"/>
    </location>
    <ligand>
        <name>[4Fe-4S] cluster</name>
        <dbReference type="ChEBI" id="CHEBI:49883"/>
        <note>4Fe-4S-S-AdoMet</note>
    </ligand>
</feature>
<dbReference type="PROSITE" id="PS51918">
    <property type="entry name" value="RADICAL_SAM"/>
    <property type="match status" value="1"/>
</dbReference>
<dbReference type="PIRSF" id="PIRSF000370">
    <property type="entry name" value="QueE"/>
    <property type="match status" value="1"/>
</dbReference>
<proteinExistence type="inferred from homology"/>
<evidence type="ECO:0000256" key="7">
    <source>
        <dbReference type="ARBA" id="ARBA00023239"/>
    </source>
</evidence>
<evidence type="ECO:0000256" key="3">
    <source>
        <dbReference type="ARBA" id="ARBA00022723"/>
    </source>
</evidence>
<dbReference type="GO" id="GO:0000287">
    <property type="term" value="F:magnesium ion binding"/>
    <property type="evidence" value="ECO:0007669"/>
    <property type="project" value="UniProtKB-UniRule"/>
</dbReference>
<dbReference type="CDD" id="cd01335">
    <property type="entry name" value="Radical_SAM"/>
    <property type="match status" value="1"/>
</dbReference>
<keyword evidence="2 8" id="KW-0949">S-adenosyl-L-methionine</keyword>
<dbReference type="UniPathway" id="UPA00391"/>
<evidence type="ECO:0000256" key="8">
    <source>
        <dbReference type="HAMAP-Rule" id="MF_00917"/>
    </source>
</evidence>